<name>A0AAV9Y3P1_9CRYT</name>
<accession>A0AAV9Y3P1</accession>
<organism evidence="1 2">
    <name type="scientific">Cryptosporidium xiaoi</name>
    <dbReference type="NCBI Taxonomy" id="659607"/>
    <lineage>
        <taxon>Eukaryota</taxon>
        <taxon>Sar</taxon>
        <taxon>Alveolata</taxon>
        <taxon>Apicomplexa</taxon>
        <taxon>Conoidasida</taxon>
        <taxon>Coccidia</taxon>
        <taxon>Eucoccidiorida</taxon>
        <taxon>Eimeriorina</taxon>
        <taxon>Cryptosporidiidae</taxon>
        <taxon>Cryptosporidium</taxon>
    </lineage>
</organism>
<dbReference type="Proteomes" id="UP001311799">
    <property type="component" value="Unassembled WGS sequence"/>
</dbReference>
<keyword evidence="2" id="KW-1185">Reference proteome</keyword>
<sequence>MVDGESYLKLDEMSKSTVEQEDPIKIGLRKRIREIKSMKDIKELDDLGEIYYKNDNLMSEPEIKFDIDNYTIKEYLEEGENFYPLLECLLEEESQNTSFPLIQ</sequence>
<protein>
    <submittedName>
        <fullName evidence="1">Uncharacterized protein</fullName>
    </submittedName>
</protein>
<dbReference type="EMBL" id="JAWDEY010000002">
    <property type="protein sequence ID" value="KAK6590855.1"/>
    <property type="molecule type" value="Genomic_DNA"/>
</dbReference>
<proteinExistence type="predicted"/>
<evidence type="ECO:0000313" key="1">
    <source>
        <dbReference type="EMBL" id="KAK6590855.1"/>
    </source>
</evidence>
<evidence type="ECO:0000313" key="2">
    <source>
        <dbReference type="Proteomes" id="UP001311799"/>
    </source>
</evidence>
<reference evidence="1 2" key="1">
    <citation type="submission" date="2023-10" db="EMBL/GenBank/DDBJ databases">
        <title>Comparative genomics analysis reveals potential genetic determinants of host preference in Cryptosporidium xiaoi.</title>
        <authorList>
            <person name="Xiao L."/>
            <person name="Li J."/>
        </authorList>
    </citation>
    <scope>NUCLEOTIDE SEQUENCE [LARGE SCALE GENOMIC DNA]</scope>
    <source>
        <strain evidence="1 2">52996</strain>
    </source>
</reference>
<dbReference type="AlphaFoldDB" id="A0AAV9Y3P1"/>
<comment type="caution">
    <text evidence="1">The sequence shown here is derived from an EMBL/GenBank/DDBJ whole genome shotgun (WGS) entry which is preliminary data.</text>
</comment>
<gene>
    <name evidence="1" type="ORF">RS030_111896</name>
</gene>